<keyword evidence="1" id="KW-0812">Transmembrane</keyword>
<sequence>MTRSQHPTINENINDQTTFKCNKQIYIKYFTNQVKINIIKIHHTNRIQRRTCAHQDLCSTRVSVAYRFNSIIIYGLKVKEAKKLQLRDQISRLQEMLQYKISIAKYCRVFEGKHTFSQNRLRQFNEYFARVIVLTQHPKSPFPHAQLRAILAHNMCLYTHAIKYHRQMAEYFPLLNNQSSDSIFLFNLLLQCLLILLIYQFFDTRSSYHGPSRSQFRQQLSSQYDSCLAPHRNFWLKFSYLQPPNDLFPPLFCLLKLVQPIGILTYMNESSLRFDLTSLYLYSFRELNSFPQLLLNLLLFRSKQLPCCFRVFCKTFVSFQTTSAWFQECFFQFFLQASLFLFCCLRSKQLFISHYLMQMYGF</sequence>
<comment type="caution">
    <text evidence="2">The sequence shown here is derived from an EMBL/GenBank/DDBJ whole genome shotgun (WGS) entry which is preliminary data.</text>
</comment>
<evidence type="ECO:0000256" key="1">
    <source>
        <dbReference type="SAM" id="Phobius"/>
    </source>
</evidence>
<keyword evidence="1" id="KW-0472">Membrane</keyword>
<keyword evidence="4" id="KW-1185">Reference proteome</keyword>
<dbReference type="AlphaFoldDB" id="A0AA86PP91"/>
<name>A0AA86PP91_9EUKA</name>
<reference evidence="3 4" key="2">
    <citation type="submission" date="2024-07" db="EMBL/GenBank/DDBJ databases">
        <authorList>
            <person name="Akdeniz Z."/>
        </authorList>
    </citation>
    <scope>NUCLEOTIDE SEQUENCE [LARGE SCALE GENOMIC DNA]</scope>
</reference>
<protein>
    <submittedName>
        <fullName evidence="3">Hypothetical_protein</fullName>
    </submittedName>
</protein>
<proteinExistence type="predicted"/>
<dbReference type="Proteomes" id="UP001642409">
    <property type="component" value="Unassembled WGS sequence"/>
</dbReference>
<gene>
    <name evidence="2" type="ORF">HINF_LOCUS26124</name>
    <name evidence="3" type="ORF">HINF_LOCUS54665</name>
</gene>
<evidence type="ECO:0000313" key="4">
    <source>
        <dbReference type="Proteomes" id="UP001642409"/>
    </source>
</evidence>
<organism evidence="2">
    <name type="scientific">Hexamita inflata</name>
    <dbReference type="NCBI Taxonomy" id="28002"/>
    <lineage>
        <taxon>Eukaryota</taxon>
        <taxon>Metamonada</taxon>
        <taxon>Diplomonadida</taxon>
        <taxon>Hexamitidae</taxon>
        <taxon>Hexamitinae</taxon>
        <taxon>Hexamita</taxon>
    </lineage>
</organism>
<keyword evidence="1" id="KW-1133">Transmembrane helix</keyword>
<dbReference type="EMBL" id="CAXDID020000285">
    <property type="protein sequence ID" value="CAL6070648.1"/>
    <property type="molecule type" value="Genomic_DNA"/>
</dbReference>
<dbReference type="EMBL" id="CATOUU010000655">
    <property type="protein sequence ID" value="CAI9938479.1"/>
    <property type="molecule type" value="Genomic_DNA"/>
</dbReference>
<accession>A0AA86PP91</accession>
<evidence type="ECO:0000313" key="3">
    <source>
        <dbReference type="EMBL" id="CAL6070648.1"/>
    </source>
</evidence>
<evidence type="ECO:0000313" key="2">
    <source>
        <dbReference type="EMBL" id="CAI9938479.1"/>
    </source>
</evidence>
<reference evidence="2" key="1">
    <citation type="submission" date="2023-06" db="EMBL/GenBank/DDBJ databases">
        <authorList>
            <person name="Kurt Z."/>
        </authorList>
    </citation>
    <scope>NUCLEOTIDE SEQUENCE</scope>
</reference>
<feature type="transmembrane region" description="Helical" evidence="1">
    <location>
        <begin position="183"/>
        <end position="202"/>
    </location>
</feature>